<protein>
    <submittedName>
        <fullName evidence="6">Putative transcriptional regulator, Crp/Fnr family</fullName>
    </submittedName>
</protein>
<dbReference type="RefSeq" id="WP_012003390.1">
    <property type="nucleotide sequence ID" value="NC_009828.1"/>
</dbReference>
<dbReference type="InterPro" id="IPR000595">
    <property type="entry name" value="cNMP-bd_dom"/>
</dbReference>
<dbReference type="Gene3D" id="2.60.120.10">
    <property type="entry name" value="Jelly Rolls"/>
    <property type="match status" value="1"/>
</dbReference>
<sequence length="233" mass="26828">MNQLIEALAKTKLFKGLTIGEIEDLFKRSRPVLQKFARDEYVAHATETCDYLMLLLSGEVVTYMEDKEGKILQLEAIKSPDVLASAVLFSTDAVLPVDIVARTDCRILFIRKDKILDYCQRNEKFLKNLLCDMGDRLLFLAKKLHELTFGTLRSRIAKYIVQHAKEDEFILPVSKEELARFFAVPRPSVSRVFMQFEREGILIQNGRKIKILDRSSLEKLSEKLGDDYSYGEL</sequence>
<proteinExistence type="predicted"/>
<feature type="domain" description="Cyclic nucleotide-binding" evidence="4">
    <location>
        <begin position="13"/>
        <end position="113"/>
    </location>
</feature>
<dbReference type="InterPro" id="IPR050397">
    <property type="entry name" value="Env_Response_Regulators"/>
</dbReference>
<evidence type="ECO:0000313" key="7">
    <source>
        <dbReference type="Proteomes" id="UP000002016"/>
    </source>
</evidence>
<dbReference type="Proteomes" id="UP000002016">
    <property type="component" value="Chromosome"/>
</dbReference>
<dbReference type="GO" id="GO:0003700">
    <property type="term" value="F:DNA-binding transcription factor activity"/>
    <property type="evidence" value="ECO:0007669"/>
    <property type="project" value="TreeGrafter"/>
</dbReference>
<dbReference type="OrthoDB" id="3176638at2"/>
<evidence type="ECO:0000259" key="4">
    <source>
        <dbReference type="PROSITE" id="PS50042"/>
    </source>
</evidence>
<evidence type="ECO:0000259" key="5">
    <source>
        <dbReference type="PROSITE" id="PS51063"/>
    </source>
</evidence>
<dbReference type="Pfam" id="PF13545">
    <property type="entry name" value="HTH_Crp_2"/>
    <property type="match status" value="1"/>
</dbReference>
<dbReference type="PROSITE" id="PS51063">
    <property type="entry name" value="HTH_CRP_2"/>
    <property type="match status" value="1"/>
</dbReference>
<evidence type="ECO:0000256" key="1">
    <source>
        <dbReference type="ARBA" id="ARBA00023015"/>
    </source>
</evidence>
<accession>A8F6Y0</accession>
<dbReference type="InterPro" id="IPR018490">
    <property type="entry name" value="cNMP-bd_dom_sf"/>
</dbReference>
<keyword evidence="7" id="KW-1185">Reference proteome</keyword>
<dbReference type="HOGENOM" id="CLU_075053_4_1_0"/>
<dbReference type="PANTHER" id="PTHR24567">
    <property type="entry name" value="CRP FAMILY TRANSCRIPTIONAL REGULATORY PROTEIN"/>
    <property type="match status" value="1"/>
</dbReference>
<dbReference type="SUPFAM" id="SSF51206">
    <property type="entry name" value="cAMP-binding domain-like"/>
    <property type="match status" value="1"/>
</dbReference>
<dbReference type="GO" id="GO:0005829">
    <property type="term" value="C:cytosol"/>
    <property type="evidence" value="ECO:0007669"/>
    <property type="project" value="TreeGrafter"/>
</dbReference>
<dbReference type="Pfam" id="PF00027">
    <property type="entry name" value="cNMP_binding"/>
    <property type="match status" value="1"/>
</dbReference>
<evidence type="ECO:0000313" key="6">
    <source>
        <dbReference type="EMBL" id="ABV33914.1"/>
    </source>
</evidence>
<dbReference type="GO" id="GO:0003677">
    <property type="term" value="F:DNA binding"/>
    <property type="evidence" value="ECO:0007669"/>
    <property type="project" value="UniProtKB-KW"/>
</dbReference>
<dbReference type="InterPro" id="IPR036390">
    <property type="entry name" value="WH_DNA-bd_sf"/>
</dbReference>
<dbReference type="InterPro" id="IPR014710">
    <property type="entry name" value="RmlC-like_jellyroll"/>
</dbReference>
<dbReference type="SUPFAM" id="SSF46785">
    <property type="entry name" value="Winged helix' DNA-binding domain"/>
    <property type="match status" value="1"/>
</dbReference>
<feature type="domain" description="HTH crp-type" evidence="5">
    <location>
        <begin position="150"/>
        <end position="215"/>
    </location>
</feature>
<dbReference type="KEGG" id="tle:Tlet_1357"/>
<dbReference type="SMART" id="SM00419">
    <property type="entry name" value="HTH_CRP"/>
    <property type="match status" value="1"/>
</dbReference>
<keyword evidence="2" id="KW-0238">DNA-binding</keyword>
<dbReference type="AlphaFoldDB" id="A8F6Y0"/>
<dbReference type="PROSITE" id="PS50042">
    <property type="entry name" value="CNMP_BINDING_3"/>
    <property type="match status" value="1"/>
</dbReference>
<name>A8F6Y0_PSELT</name>
<dbReference type="EMBL" id="CP000812">
    <property type="protein sequence ID" value="ABV33914.1"/>
    <property type="molecule type" value="Genomic_DNA"/>
</dbReference>
<organism evidence="6 7">
    <name type="scientific">Pseudothermotoga lettingae (strain ATCC BAA-301 / DSM 14385 / NBRC 107922 / TMO)</name>
    <name type="common">Thermotoga lettingae</name>
    <dbReference type="NCBI Taxonomy" id="416591"/>
    <lineage>
        <taxon>Bacteria</taxon>
        <taxon>Thermotogati</taxon>
        <taxon>Thermotogota</taxon>
        <taxon>Thermotogae</taxon>
        <taxon>Thermotogales</taxon>
        <taxon>Thermotogaceae</taxon>
        <taxon>Pseudothermotoga</taxon>
    </lineage>
</organism>
<evidence type="ECO:0000256" key="3">
    <source>
        <dbReference type="ARBA" id="ARBA00023163"/>
    </source>
</evidence>
<reference evidence="6 7" key="2">
    <citation type="journal article" date="2009" name="Proc. Natl. Acad. Sci. U.S.A.">
        <title>On the chimeric nature, thermophilic origin, and phylogenetic placement of the Thermotogales.</title>
        <authorList>
            <person name="Zhaxybayeva O."/>
            <person name="Swithers K.S."/>
            <person name="Lapierre P."/>
            <person name="Fournier G.P."/>
            <person name="Bickhart D.M."/>
            <person name="DeBoy R.T."/>
            <person name="Nelson K.E."/>
            <person name="Nesbo C.L."/>
            <person name="Doolittle W.F."/>
            <person name="Gogarten J.P."/>
            <person name="Noll K.M."/>
        </authorList>
    </citation>
    <scope>NUCLEOTIDE SEQUENCE [LARGE SCALE GENOMIC DNA]</scope>
    <source>
        <strain evidence="7">ATCC BAA-301 / DSM 14385 / NBRC 107922 / TMO</strain>
    </source>
</reference>
<dbReference type="STRING" id="416591.Tlet_1357"/>
<keyword evidence="1" id="KW-0805">Transcription regulation</keyword>
<dbReference type="eggNOG" id="COG0664">
    <property type="taxonomic scope" value="Bacteria"/>
</dbReference>
<evidence type="ECO:0000256" key="2">
    <source>
        <dbReference type="ARBA" id="ARBA00023125"/>
    </source>
</evidence>
<dbReference type="InterPro" id="IPR012318">
    <property type="entry name" value="HTH_CRP"/>
</dbReference>
<dbReference type="PANTHER" id="PTHR24567:SF58">
    <property type="entry name" value="CYCLIC AMP-BINDING REGULATORY PROTEIN"/>
    <property type="match status" value="1"/>
</dbReference>
<dbReference type="SMART" id="SM00100">
    <property type="entry name" value="cNMP"/>
    <property type="match status" value="1"/>
</dbReference>
<gene>
    <name evidence="6" type="ordered locus">Tlet_1357</name>
</gene>
<dbReference type="CDD" id="cd00038">
    <property type="entry name" value="CAP_ED"/>
    <property type="match status" value="1"/>
</dbReference>
<keyword evidence="3" id="KW-0804">Transcription</keyword>
<reference evidence="6 7" key="1">
    <citation type="submission" date="2007-08" db="EMBL/GenBank/DDBJ databases">
        <title>Complete sequence of Thermotoga lettingae TMO.</title>
        <authorList>
            <consortium name="US DOE Joint Genome Institute"/>
            <person name="Copeland A."/>
            <person name="Lucas S."/>
            <person name="Lapidus A."/>
            <person name="Barry K."/>
            <person name="Glavina del Rio T."/>
            <person name="Dalin E."/>
            <person name="Tice H."/>
            <person name="Pitluck S."/>
            <person name="Foster B."/>
            <person name="Bruce D."/>
            <person name="Schmutz J."/>
            <person name="Larimer F."/>
            <person name="Land M."/>
            <person name="Hauser L."/>
            <person name="Kyrpides N."/>
            <person name="Mikhailova N."/>
            <person name="Nelson K."/>
            <person name="Gogarten J.P."/>
            <person name="Noll K."/>
            <person name="Richardson P."/>
        </authorList>
    </citation>
    <scope>NUCLEOTIDE SEQUENCE [LARGE SCALE GENOMIC DNA]</scope>
    <source>
        <strain evidence="7">ATCC BAA-301 / DSM 14385 / NBRC 107922 / TMO</strain>
    </source>
</reference>